<keyword evidence="2" id="KW-1185">Reference proteome</keyword>
<dbReference type="EMBL" id="JADLQX010000010">
    <property type="protein sequence ID" value="MBF6298878.1"/>
    <property type="molecule type" value="Genomic_DNA"/>
</dbReference>
<accession>A0ABS0CSP3</accession>
<evidence type="ECO:0000313" key="1">
    <source>
        <dbReference type="EMBL" id="MBF6298878.1"/>
    </source>
</evidence>
<evidence type="ECO:0000313" key="2">
    <source>
        <dbReference type="Proteomes" id="UP000702209"/>
    </source>
</evidence>
<dbReference type="Gene3D" id="3.60.15.10">
    <property type="entry name" value="Ribonuclease Z/Hydroxyacylglutathione hydrolase-like"/>
    <property type="match status" value="1"/>
</dbReference>
<evidence type="ECO:0008006" key="3">
    <source>
        <dbReference type="Google" id="ProtNLM"/>
    </source>
</evidence>
<dbReference type="InterPro" id="IPR036866">
    <property type="entry name" value="RibonucZ/Hydroxyglut_hydro"/>
</dbReference>
<gene>
    <name evidence="1" type="ORF">IU459_15185</name>
</gene>
<sequence length="72" mass="7606">MLFTGDTPADARGVTMPGVFDADSAAVERAAIRLAELDVETICVGHGDVRRGWDVAARQAPEGGDVVPRGRR</sequence>
<organism evidence="1 2">
    <name type="scientific">Nocardia amamiensis</name>
    <dbReference type="NCBI Taxonomy" id="404578"/>
    <lineage>
        <taxon>Bacteria</taxon>
        <taxon>Bacillati</taxon>
        <taxon>Actinomycetota</taxon>
        <taxon>Actinomycetes</taxon>
        <taxon>Mycobacteriales</taxon>
        <taxon>Nocardiaceae</taxon>
        <taxon>Nocardia</taxon>
    </lineage>
</organism>
<dbReference type="RefSeq" id="WP_195130170.1">
    <property type="nucleotide sequence ID" value="NZ_JADLQX010000010.1"/>
</dbReference>
<reference evidence="1 2" key="1">
    <citation type="submission" date="2020-10" db="EMBL/GenBank/DDBJ databases">
        <title>Identification of Nocardia species via Next-generation sequencing and recognition of intraspecies genetic diversity.</title>
        <authorList>
            <person name="Li P."/>
            <person name="Li P."/>
            <person name="Lu B."/>
        </authorList>
    </citation>
    <scope>NUCLEOTIDE SEQUENCE [LARGE SCALE GENOMIC DNA]</scope>
    <source>
        <strain evidence="1 2">BJ06-0157</strain>
    </source>
</reference>
<dbReference type="Proteomes" id="UP000702209">
    <property type="component" value="Unassembled WGS sequence"/>
</dbReference>
<comment type="caution">
    <text evidence="1">The sequence shown here is derived from an EMBL/GenBank/DDBJ whole genome shotgun (WGS) entry which is preliminary data.</text>
</comment>
<dbReference type="SUPFAM" id="SSF56281">
    <property type="entry name" value="Metallo-hydrolase/oxidoreductase"/>
    <property type="match status" value="1"/>
</dbReference>
<name>A0ABS0CSP3_9NOCA</name>
<protein>
    <recommendedName>
        <fullName evidence="3">Metallo-beta-lactamase domain-containing protein</fullName>
    </recommendedName>
</protein>
<proteinExistence type="predicted"/>